<feature type="region of interest" description="Disordered" evidence="2">
    <location>
        <begin position="350"/>
        <end position="382"/>
    </location>
</feature>
<dbReference type="Proteomes" id="UP000326759">
    <property type="component" value="Unassembled WGS sequence"/>
</dbReference>
<keyword evidence="4" id="KW-1185">Reference proteome</keyword>
<dbReference type="GO" id="GO:0032007">
    <property type="term" value="P:negative regulation of TOR signaling"/>
    <property type="evidence" value="ECO:0007669"/>
    <property type="project" value="TreeGrafter"/>
</dbReference>
<dbReference type="PANTHER" id="PTHR15154">
    <property type="entry name" value="HAMARTIN"/>
    <property type="match status" value="1"/>
</dbReference>
<feature type="compositionally biased region" description="Basic and acidic residues" evidence="2">
    <location>
        <begin position="489"/>
        <end position="505"/>
    </location>
</feature>
<dbReference type="OrthoDB" id="6022054at2759"/>
<comment type="caution">
    <text evidence="3">The sequence shown here is derived from an EMBL/GenBank/DDBJ whole genome shotgun (WGS) entry which is preliminary data.</text>
</comment>
<name>A0A5N5TNE7_9CRUS</name>
<dbReference type="GO" id="GO:0051726">
    <property type="term" value="P:regulation of cell cycle"/>
    <property type="evidence" value="ECO:0007669"/>
    <property type="project" value="TreeGrafter"/>
</dbReference>
<feature type="coiled-coil region" evidence="1">
    <location>
        <begin position="801"/>
        <end position="893"/>
    </location>
</feature>
<proteinExistence type="predicted"/>
<dbReference type="InterPro" id="IPR007483">
    <property type="entry name" value="Hamartin"/>
</dbReference>
<protein>
    <submittedName>
        <fullName evidence="3">Hamartin</fullName>
    </submittedName>
</protein>
<dbReference type="EMBL" id="SEYY01000259">
    <property type="protein sequence ID" value="KAB7507697.1"/>
    <property type="molecule type" value="Genomic_DNA"/>
</dbReference>
<evidence type="ECO:0000313" key="3">
    <source>
        <dbReference type="EMBL" id="KAB7507697.1"/>
    </source>
</evidence>
<feature type="region of interest" description="Disordered" evidence="2">
    <location>
        <begin position="1031"/>
        <end position="1095"/>
    </location>
</feature>
<feature type="compositionally biased region" description="Polar residues" evidence="2">
    <location>
        <begin position="402"/>
        <end position="415"/>
    </location>
</feature>
<organism evidence="3 4">
    <name type="scientific">Armadillidium nasatum</name>
    <dbReference type="NCBI Taxonomy" id="96803"/>
    <lineage>
        <taxon>Eukaryota</taxon>
        <taxon>Metazoa</taxon>
        <taxon>Ecdysozoa</taxon>
        <taxon>Arthropoda</taxon>
        <taxon>Crustacea</taxon>
        <taxon>Multicrustacea</taxon>
        <taxon>Malacostraca</taxon>
        <taxon>Eumalacostraca</taxon>
        <taxon>Peracarida</taxon>
        <taxon>Isopoda</taxon>
        <taxon>Oniscidea</taxon>
        <taxon>Crinocheta</taxon>
        <taxon>Armadillidiidae</taxon>
        <taxon>Armadillidium</taxon>
    </lineage>
</organism>
<feature type="compositionally biased region" description="Low complexity" evidence="2">
    <location>
        <begin position="351"/>
        <end position="368"/>
    </location>
</feature>
<feature type="compositionally biased region" description="Basic and acidic residues" evidence="2">
    <location>
        <begin position="517"/>
        <end position="527"/>
    </location>
</feature>
<evidence type="ECO:0000256" key="2">
    <source>
        <dbReference type="SAM" id="MobiDB-lite"/>
    </source>
</evidence>
<dbReference type="AlphaFoldDB" id="A0A5N5TNE7"/>
<evidence type="ECO:0000256" key="1">
    <source>
        <dbReference type="SAM" id="Coils"/>
    </source>
</evidence>
<feature type="region of interest" description="Disordered" evidence="2">
    <location>
        <begin position="480"/>
        <end position="578"/>
    </location>
</feature>
<dbReference type="GO" id="GO:0033596">
    <property type="term" value="C:TSC1-TSC2 complex"/>
    <property type="evidence" value="ECO:0007669"/>
    <property type="project" value="TreeGrafter"/>
</dbReference>
<dbReference type="Pfam" id="PF04388">
    <property type="entry name" value="Hamartin"/>
    <property type="match status" value="1"/>
</dbReference>
<feature type="compositionally biased region" description="Low complexity" evidence="2">
    <location>
        <begin position="1075"/>
        <end position="1085"/>
    </location>
</feature>
<reference evidence="3 4" key="1">
    <citation type="journal article" date="2019" name="PLoS Biol.">
        <title>Sex chromosomes control vertical transmission of feminizing Wolbachia symbionts in an isopod.</title>
        <authorList>
            <person name="Becking T."/>
            <person name="Chebbi M.A."/>
            <person name="Giraud I."/>
            <person name="Moumen B."/>
            <person name="Laverre T."/>
            <person name="Caubet Y."/>
            <person name="Peccoud J."/>
            <person name="Gilbert C."/>
            <person name="Cordaux R."/>
        </authorList>
    </citation>
    <scope>NUCLEOTIDE SEQUENCE [LARGE SCALE GENOMIC DNA]</scope>
    <source>
        <strain evidence="3">ANa2</strain>
        <tissue evidence="3">Whole body excluding digestive tract and cuticle</tissue>
    </source>
</reference>
<feature type="compositionally biased region" description="Basic and acidic residues" evidence="2">
    <location>
        <begin position="534"/>
        <end position="546"/>
    </location>
</feature>
<evidence type="ECO:0000313" key="4">
    <source>
        <dbReference type="Proteomes" id="UP000326759"/>
    </source>
</evidence>
<feature type="region of interest" description="Disordered" evidence="2">
    <location>
        <begin position="402"/>
        <end position="421"/>
    </location>
</feature>
<accession>A0A5N5TNE7</accession>
<sequence>MTKEESANLTSLSVEDFMTLLNSSPREEVVNEFRNIIKEHFKSVSDKWLVSGLLDYYFLTNSKRILDLLMGAPEPHWKYLLEKIYNGIKSCEKFRFLSILLYAVSRNPPPIWIHRIPNYLMKDLLDILSPTKESDINVLVSGVMVIVLLLPAMPYEFNKYLTKVLQCFWKLVHWTPKQEHDIALRPYLQVAVYSLFQRLYALYPCNLLGFLRANMVGQANKLWYLSTLRPMLERVRFHPLLVSETKDTEVIKNRWVGLEPNDLLHECAKICLDPLHEICEEIYLSKPSNRQSLCDSNNPEVSDFIVLCSSENNFWSPGAIQSPSTANTTAASIPHTPVYTYQILSSNSTGIAESPPEAAIEATPETTPFASPMPYAPPRDESKVGSFLKLKSTPVVDVSTSEYRSSTPLSPTTKDTMPMKFPQKPYQDILSRSGRSDILQSKLQEIQHQRLIRQREGESLSSLVESFTSSDGDACLLHSSSKVSNESKGNFDRAEIGDNESGKEGLRKRKLAVFDSKSSETSRKSDSDLFGENRTGKEELLEKSCETESSEVVEIEASRKRDSEDFESSNSEGLGLPSRHSMTELVKSVKTNRLRFLSQCGPPPNLALLSDASTRRTVPRSESLCFKLKRSKSRSYPESLDMIKYVISPITTKQGLAVYSSSNSPVKPHVETTEIATQTEEGPVVNPYEQILDLLSGFTRVYDKEKKEYKGNETFSPYKILDQYIEESCGGVLSPTQETGYVTSNRSLNDTAKNHLRAMQCIVTLERYKRETHAGRNRRLLGKIKRLHLLQEKDITSYKEKQSMKEEIGHLGQNMLKLQEKNNSLEKKVSDMVEKSSLLEVEEKLEQTIMQRDELKMKCEALQREKLTITKELEEAKSSSREFQRQLKIYSRNSAENGVLRNQVDELTKRTFLMGEIQMEMHQQLKNFKESQRHYRQQILANQKVAFTEKIEQLESQSDYKKTSLHAAMYRIKELTEKLRGQHDQTLNHRKEIDKIVAAWQEKCSTLDKRNKQLCSINSTLEGQITQLLKHRPERENESGAESRPLVSPSDAGGGFPLSVGSRETSIVPEVNPDSFTSSETSSEFKPIGSPTPYE</sequence>
<dbReference type="GO" id="GO:0008285">
    <property type="term" value="P:negative regulation of cell population proliferation"/>
    <property type="evidence" value="ECO:0007669"/>
    <property type="project" value="TreeGrafter"/>
</dbReference>
<dbReference type="PANTHER" id="PTHR15154:SF2">
    <property type="entry name" value="HAMARTIN"/>
    <property type="match status" value="1"/>
</dbReference>
<keyword evidence="1" id="KW-0175">Coiled coil</keyword>
<gene>
    <name evidence="3" type="primary">Tsc1</name>
    <name evidence="3" type="ORF">Anas_04832</name>
</gene>